<name>A0A561EHP7_9ACTN</name>
<dbReference type="Proteomes" id="UP000318416">
    <property type="component" value="Unassembled WGS sequence"/>
</dbReference>
<dbReference type="EMBL" id="VIVR01000001">
    <property type="protein sequence ID" value="TWE15139.1"/>
    <property type="molecule type" value="Genomic_DNA"/>
</dbReference>
<accession>A0A561EHP7</accession>
<reference evidence="1 3" key="1">
    <citation type="submission" date="2019-06" db="EMBL/GenBank/DDBJ databases">
        <title>Sequencing the genomes of 1000 actinobacteria strains.</title>
        <authorList>
            <person name="Klenk H.-P."/>
        </authorList>
    </citation>
    <scope>NUCLEOTIDE SEQUENCE [LARGE SCALE GENOMIC DNA]</scope>
    <source>
        <strain evidence="1 3">DSM 41649</strain>
    </source>
</reference>
<protein>
    <submittedName>
        <fullName evidence="1">Uncharacterized protein</fullName>
    </submittedName>
</protein>
<evidence type="ECO:0000313" key="2">
    <source>
        <dbReference type="EMBL" id="TWE21940.1"/>
    </source>
</evidence>
<sequence>MGEGVRHQVLLGALAKGGLEVRHLPAAGWEPALLEALDLAARYGRGAYVDEGQAPDGEPPVRTAPG</sequence>
<organism evidence="1 3">
    <name type="scientific">Kitasatospora atroaurantiaca</name>
    <dbReference type="NCBI Taxonomy" id="285545"/>
    <lineage>
        <taxon>Bacteria</taxon>
        <taxon>Bacillati</taxon>
        <taxon>Actinomycetota</taxon>
        <taxon>Actinomycetes</taxon>
        <taxon>Kitasatosporales</taxon>
        <taxon>Streptomycetaceae</taxon>
        <taxon>Kitasatospora</taxon>
    </lineage>
</organism>
<dbReference type="RefSeq" id="WP_145786526.1">
    <property type="nucleotide sequence ID" value="NZ_BAAABR010000058.1"/>
</dbReference>
<gene>
    <name evidence="1" type="ORF">FB465_0009</name>
    <name evidence="2" type="ORF">FB465_7197</name>
</gene>
<dbReference type="AlphaFoldDB" id="A0A561EHP7"/>
<keyword evidence="3" id="KW-1185">Reference proteome</keyword>
<comment type="caution">
    <text evidence="1">The sequence shown here is derived from an EMBL/GenBank/DDBJ whole genome shotgun (WGS) entry which is preliminary data.</text>
</comment>
<dbReference type="EMBL" id="VIVR01000001">
    <property type="protein sequence ID" value="TWE21940.1"/>
    <property type="molecule type" value="Genomic_DNA"/>
</dbReference>
<evidence type="ECO:0000313" key="3">
    <source>
        <dbReference type="Proteomes" id="UP000318416"/>
    </source>
</evidence>
<evidence type="ECO:0000313" key="1">
    <source>
        <dbReference type="EMBL" id="TWE15139.1"/>
    </source>
</evidence>
<proteinExistence type="predicted"/>